<accession>A0ABN2B4M0</accession>
<gene>
    <name evidence="2" type="ORF">GCM10009741_39930</name>
</gene>
<sequence length="268" mass="28847">MELIERIERAETELVWSFGDIPGPGPSLLGLTRRRFGSVVALAAPRDTLSFWSQASGFGLDRAVTSAVIGEVLDYLKTVGCATANLSIVPSALPSDWDAIATSYGITPGQTTVQVTRTAGPVEQAPSDFRVEPIGPQHADAWAQLQVDAYEMRDDGFRAMLAAYTDWPNATAYAAWDGDTMVATGSLHVIDGVGRLRSGATHPAYRGRGAQSALLTRRMTDAFAQGCDVVTTGSWKPEPGRHNPSLANMLRLGFEALADRTPQIWRLS</sequence>
<evidence type="ECO:0000259" key="1">
    <source>
        <dbReference type="PROSITE" id="PS51186"/>
    </source>
</evidence>
<evidence type="ECO:0000313" key="3">
    <source>
        <dbReference type="Proteomes" id="UP001500363"/>
    </source>
</evidence>
<reference evidence="2 3" key="1">
    <citation type="journal article" date="2019" name="Int. J. Syst. Evol. Microbiol.">
        <title>The Global Catalogue of Microorganisms (GCM) 10K type strain sequencing project: providing services to taxonomists for standard genome sequencing and annotation.</title>
        <authorList>
            <consortium name="The Broad Institute Genomics Platform"/>
            <consortium name="The Broad Institute Genome Sequencing Center for Infectious Disease"/>
            <person name="Wu L."/>
            <person name="Ma J."/>
        </authorList>
    </citation>
    <scope>NUCLEOTIDE SEQUENCE [LARGE SCALE GENOMIC DNA]</scope>
    <source>
        <strain evidence="2 3">JCM 14303</strain>
    </source>
</reference>
<dbReference type="Pfam" id="PF00583">
    <property type="entry name" value="Acetyltransf_1"/>
    <property type="match status" value="1"/>
</dbReference>
<dbReference type="InterPro" id="IPR000182">
    <property type="entry name" value="GNAT_dom"/>
</dbReference>
<dbReference type="SUPFAM" id="SSF55729">
    <property type="entry name" value="Acyl-CoA N-acyltransferases (Nat)"/>
    <property type="match status" value="1"/>
</dbReference>
<keyword evidence="3" id="KW-1185">Reference proteome</keyword>
<dbReference type="Proteomes" id="UP001500363">
    <property type="component" value="Unassembled WGS sequence"/>
</dbReference>
<organism evidence="2 3">
    <name type="scientific">Kribbella lupini</name>
    <dbReference type="NCBI Taxonomy" id="291602"/>
    <lineage>
        <taxon>Bacteria</taxon>
        <taxon>Bacillati</taxon>
        <taxon>Actinomycetota</taxon>
        <taxon>Actinomycetes</taxon>
        <taxon>Propionibacteriales</taxon>
        <taxon>Kribbellaceae</taxon>
        <taxon>Kribbella</taxon>
    </lineage>
</organism>
<dbReference type="InterPro" id="IPR016181">
    <property type="entry name" value="Acyl_CoA_acyltransferase"/>
</dbReference>
<dbReference type="CDD" id="cd04301">
    <property type="entry name" value="NAT_SF"/>
    <property type="match status" value="1"/>
</dbReference>
<comment type="caution">
    <text evidence="2">The sequence shown here is derived from an EMBL/GenBank/DDBJ whole genome shotgun (WGS) entry which is preliminary data.</text>
</comment>
<name>A0ABN2B4M0_9ACTN</name>
<protein>
    <recommendedName>
        <fullName evidence="1">N-acetyltransferase domain-containing protein</fullName>
    </recommendedName>
</protein>
<evidence type="ECO:0000313" key="2">
    <source>
        <dbReference type="EMBL" id="GAA1533636.1"/>
    </source>
</evidence>
<dbReference type="RefSeq" id="WP_344176061.1">
    <property type="nucleotide sequence ID" value="NZ_BAAANC010000002.1"/>
</dbReference>
<dbReference type="Gene3D" id="3.40.630.30">
    <property type="match status" value="1"/>
</dbReference>
<proteinExistence type="predicted"/>
<dbReference type="EMBL" id="BAAANC010000002">
    <property type="protein sequence ID" value="GAA1533636.1"/>
    <property type="molecule type" value="Genomic_DNA"/>
</dbReference>
<feature type="domain" description="N-acetyltransferase" evidence="1">
    <location>
        <begin position="129"/>
        <end position="268"/>
    </location>
</feature>
<dbReference type="PROSITE" id="PS51186">
    <property type="entry name" value="GNAT"/>
    <property type="match status" value="1"/>
</dbReference>